<organism evidence="5 6">
    <name type="scientific">Papaver atlanticum</name>
    <dbReference type="NCBI Taxonomy" id="357466"/>
    <lineage>
        <taxon>Eukaryota</taxon>
        <taxon>Viridiplantae</taxon>
        <taxon>Streptophyta</taxon>
        <taxon>Embryophyta</taxon>
        <taxon>Tracheophyta</taxon>
        <taxon>Spermatophyta</taxon>
        <taxon>Magnoliopsida</taxon>
        <taxon>Ranunculales</taxon>
        <taxon>Papaveraceae</taxon>
        <taxon>Papaveroideae</taxon>
        <taxon>Papaver</taxon>
    </lineage>
</organism>
<dbReference type="GO" id="GO:0005737">
    <property type="term" value="C:cytoplasm"/>
    <property type="evidence" value="ECO:0007669"/>
    <property type="project" value="TreeGrafter"/>
</dbReference>
<dbReference type="InterPro" id="IPR033133">
    <property type="entry name" value="PUM-HD"/>
</dbReference>
<dbReference type="AlphaFoldDB" id="A0AAD4XU37"/>
<evidence type="ECO:0000256" key="2">
    <source>
        <dbReference type="ARBA" id="ARBA00022845"/>
    </source>
</evidence>
<dbReference type="Pfam" id="PF00806">
    <property type="entry name" value="PUF"/>
    <property type="match status" value="3"/>
</dbReference>
<feature type="repeat" description="Pumilio" evidence="3">
    <location>
        <begin position="227"/>
        <end position="266"/>
    </location>
</feature>
<sequence>MADGRNHNYHHQPNSALPPAYTIPVEEELLSFFQGLSTEEERQYELFGASNSMLRSLNPLSPGYNNGIITSNHMNGWGSPLEASSSRNYPSLFEHSTSTIPIMGQGSVEENPYVNSHHHQHFQNLDVSEPFLSLRMQGWTDDMIWKFVMDDPSLLGEVNADDITMMFGHKLGETPRRSRFVGGLVDSFRAVVCIIANEANTRSGSCAMRNLIKLLKGSPMLIDYVLEVLKPNLLPVMLNQNGSQVVQCILRFCTYGKNMLLENIYETAAEYCLELATTEQGVFSLKAVIESIEDPLRTHLLSIILGQANFVVQHVLERHPYTANLICNELLRGNLFKLSKDKYGSRVVEKCIESNATDVVVSHLLSNRKQLVKLAQDKVGNYVVQKALKETKGKALCKLVDILLKGLRELDNHPNGRNVYNLIMKKILLNQTRNRCIDRNDFSGSENCCYR</sequence>
<comment type="caution">
    <text evidence="5">The sequence shown here is derived from an EMBL/GenBank/DDBJ whole genome shotgun (WGS) entry which is preliminary data.</text>
</comment>
<keyword evidence="2" id="KW-0810">Translation regulation</keyword>
<proteinExistence type="predicted"/>
<dbReference type="PANTHER" id="PTHR12537:SF137">
    <property type="entry name" value="PUMILIO HOMOLOG 16-RELATED"/>
    <property type="match status" value="1"/>
</dbReference>
<evidence type="ECO:0000313" key="5">
    <source>
        <dbReference type="EMBL" id="KAI3945080.1"/>
    </source>
</evidence>
<dbReference type="InterPro" id="IPR016024">
    <property type="entry name" value="ARM-type_fold"/>
</dbReference>
<feature type="repeat" description="Pumilio" evidence="3">
    <location>
        <begin position="370"/>
        <end position="401"/>
    </location>
</feature>
<feature type="repeat" description="Pumilio" evidence="3">
    <location>
        <begin position="329"/>
        <end position="366"/>
    </location>
</feature>
<keyword evidence="6" id="KW-1185">Reference proteome</keyword>
<keyword evidence="1" id="KW-0677">Repeat</keyword>
<dbReference type="Proteomes" id="UP001202328">
    <property type="component" value="Unassembled WGS sequence"/>
</dbReference>
<dbReference type="InterPro" id="IPR001313">
    <property type="entry name" value="Pumilio_RNA-bd_rpt"/>
</dbReference>
<dbReference type="PANTHER" id="PTHR12537">
    <property type="entry name" value="RNA BINDING PROTEIN PUMILIO-RELATED"/>
    <property type="match status" value="1"/>
</dbReference>
<dbReference type="InterPro" id="IPR011989">
    <property type="entry name" value="ARM-like"/>
</dbReference>
<dbReference type="PROSITE" id="PS50303">
    <property type="entry name" value="PUM_HD"/>
    <property type="match status" value="1"/>
</dbReference>
<dbReference type="EMBL" id="JAJJMB010003891">
    <property type="protein sequence ID" value="KAI3945080.1"/>
    <property type="molecule type" value="Genomic_DNA"/>
</dbReference>
<protein>
    <recommendedName>
        <fullName evidence="4">PUM-HD domain-containing protein</fullName>
    </recommendedName>
</protein>
<evidence type="ECO:0000259" key="4">
    <source>
        <dbReference type="PROSITE" id="PS50303"/>
    </source>
</evidence>
<dbReference type="GO" id="GO:0006417">
    <property type="term" value="P:regulation of translation"/>
    <property type="evidence" value="ECO:0007669"/>
    <property type="project" value="UniProtKB-KW"/>
</dbReference>
<dbReference type="GO" id="GO:0003729">
    <property type="term" value="F:mRNA binding"/>
    <property type="evidence" value="ECO:0007669"/>
    <property type="project" value="TreeGrafter"/>
</dbReference>
<evidence type="ECO:0000313" key="6">
    <source>
        <dbReference type="Proteomes" id="UP001202328"/>
    </source>
</evidence>
<gene>
    <name evidence="5" type="ORF">MKW98_019093</name>
</gene>
<reference evidence="5" key="1">
    <citation type="submission" date="2022-04" db="EMBL/GenBank/DDBJ databases">
        <title>A functionally conserved STORR gene fusion in Papaver species that diverged 16.8 million years ago.</title>
        <authorList>
            <person name="Catania T."/>
        </authorList>
    </citation>
    <scope>NUCLEOTIDE SEQUENCE</scope>
    <source>
        <strain evidence="5">S-188037</strain>
    </source>
</reference>
<dbReference type="Gene3D" id="1.25.10.10">
    <property type="entry name" value="Leucine-rich Repeat Variant"/>
    <property type="match status" value="1"/>
</dbReference>
<accession>A0AAD4XU37</accession>
<name>A0AAD4XU37_9MAGN</name>
<evidence type="ECO:0000256" key="1">
    <source>
        <dbReference type="ARBA" id="ARBA00022737"/>
    </source>
</evidence>
<feature type="domain" description="PUM-HD" evidence="4">
    <location>
        <begin position="166"/>
        <end position="451"/>
    </location>
</feature>
<evidence type="ECO:0000256" key="3">
    <source>
        <dbReference type="PROSITE-ProRule" id="PRU00317"/>
    </source>
</evidence>
<dbReference type="SMART" id="SM00025">
    <property type="entry name" value="Pumilio"/>
    <property type="match status" value="4"/>
</dbReference>
<dbReference type="PROSITE" id="PS50302">
    <property type="entry name" value="PUM"/>
    <property type="match status" value="3"/>
</dbReference>
<dbReference type="SUPFAM" id="SSF48371">
    <property type="entry name" value="ARM repeat"/>
    <property type="match status" value="1"/>
</dbReference>